<dbReference type="RefSeq" id="WP_311368623.1">
    <property type="nucleotide sequence ID" value="NZ_JAVRHX010000002.1"/>
</dbReference>
<keyword evidence="7" id="KW-1185">Reference proteome</keyword>
<organism evidence="6 7">
    <name type="scientific">Glaciecola petra</name>
    <dbReference type="NCBI Taxonomy" id="3075602"/>
    <lineage>
        <taxon>Bacteria</taxon>
        <taxon>Pseudomonadati</taxon>
        <taxon>Pseudomonadota</taxon>
        <taxon>Gammaproteobacteria</taxon>
        <taxon>Alteromonadales</taxon>
        <taxon>Alteromonadaceae</taxon>
        <taxon>Glaciecola</taxon>
    </lineage>
</organism>
<dbReference type="InterPro" id="IPR004147">
    <property type="entry name" value="ABC1_dom"/>
</dbReference>
<evidence type="ECO:0000256" key="2">
    <source>
        <dbReference type="ARBA" id="ARBA00022679"/>
    </source>
</evidence>
<comment type="similarity">
    <text evidence="1">Belongs to the protein kinase superfamily. ADCK protein kinase family.</text>
</comment>
<evidence type="ECO:0000313" key="6">
    <source>
        <dbReference type="EMBL" id="MDT0595106.1"/>
    </source>
</evidence>
<sequence>MSEPDDEKPRYHEKAVPSSRFSRVAKLGSLAGSLTGNIIKNTVGAAVKAQKPTVKNTLLHLDNAKSVTKHLSQMRGAAMKLGQMLSMDAGEILPAEWEPILAMLREKAHCMPKQQLLDMLQSNWTANWQEHFDYFDFEPIAAASIGQVHKARLKTGEELAIKVQYPGVANSIDSDLENVAGLLKLTRLIPKGIDIDSILQQAKQQLKQEADYLSELEFLSTFKALLADDPRFIVPTPYSPLSTTEILCMEFIDARPMAELAYETKNTKNTVMTHLFELLFEEMFHFKFVQSDPNFANFLFNPDTRQVVLLDFGACRTIRDSVSDDYKNVAFAMQKQDEAQILSSLLKLGLLNENNSEEMKSTVIKACLTASESVQCESYNFKQAQIISRLQAQTKSLMNKENAIAAPDFDVALVNRKVAGIVLLANKLDVDIKLKELLNEHA</sequence>
<dbReference type="InterPro" id="IPR051409">
    <property type="entry name" value="Atypical_kinase_ADCK"/>
</dbReference>
<evidence type="ECO:0000256" key="3">
    <source>
        <dbReference type="ARBA" id="ARBA00022741"/>
    </source>
</evidence>
<evidence type="ECO:0000259" key="5">
    <source>
        <dbReference type="Pfam" id="PF03109"/>
    </source>
</evidence>
<dbReference type="CDD" id="cd13970">
    <property type="entry name" value="ABC1_ADCK3"/>
    <property type="match status" value="1"/>
</dbReference>
<evidence type="ECO:0000313" key="7">
    <source>
        <dbReference type="Proteomes" id="UP001253545"/>
    </source>
</evidence>
<proteinExistence type="inferred from homology"/>
<name>A0ABU2ZS75_9ALTE</name>
<comment type="caution">
    <text evidence="6">The sequence shown here is derived from an EMBL/GenBank/DDBJ whole genome shotgun (WGS) entry which is preliminary data.</text>
</comment>
<dbReference type="SUPFAM" id="SSF56112">
    <property type="entry name" value="Protein kinase-like (PK-like)"/>
    <property type="match status" value="1"/>
</dbReference>
<keyword evidence="2 6" id="KW-0808">Transferase</keyword>
<dbReference type="PANTHER" id="PTHR43851:SF3">
    <property type="entry name" value="COENZYME Q8"/>
    <property type="match status" value="1"/>
</dbReference>
<gene>
    <name evidence="6" type="ORF">RM552_09650</name>
</gene>
<feature type="domain" description="ABC1 atypical kinase-like" evidence="5">
    <location>
        <begin position="104"/>
        <end position="343"/>
    </location>
</feature>
<dbReference type="EMBL" id="JAVRHX010000002">
    <property type="protein sequence ID" value="MDT0595106.1"/>
    <property type="molecule type" value="Genomic_DNA"/>
</dbReference>
<reference evidence="6 7" key="1">
    <citation type="submission" date="2023-09" db="EMBL/GenBank/DDBJ databases">
        <authorList>
            <person name="Rey-Velasco X."/>
        </authorList>
    </citation>
    <scope>NUCLEOTIDE SEQUENCE [LARGE SCALE GENOMIC DNA]</scope>
    <source>
        <strain evidence="6 7">P117</strain>
    </source>
</reference>
<keyword evidence="4" id="KW-0067">ATP-binding</keyword>
<evidence type="ECO:0000256" key="1">
    <source>
        <dbReference type="ARBA" id="ARBA00009670"/>
    </source>
</evidence>
<accession>A0ABU2ZS75</accession>
<evidence type="ECO:0000256" key="4">
    <source>
        <dbReference type="ARBA" id="ARBA00022840"/>
    </source>
</evidence>
<dbReference type="GO" id="GO:0016301">
    <property type="term" value="F:kinase activity"/>
    <property type="evidence" value="ECO:0007669"/>
    <property type="project" value="UniProtKB-KW"/>
</dbReference>
<protein>
    <submittedName>
        <fullName evidence="6">AarF/ABC1/UbiB kinase family protein</fullName>
        <ecNumber evidence="6">2.7.-.-</ecNumber>
    </submittedName>
</protein>
<dbReference type="PANTHER" id="PTHR43851">
    <property type="match status" value="1"/>
</dbReference>
<dbReference type="Proteomes" id="UP001253545">
    <property type="component" value="Unassembled WGS sequence"/>
</dbReference>
<dbReference type="InterPro" id="IPR034646">
    <property type="entry name" value="ADCK3_dom"/>
</dbReference>
<dbReference type="InterPro" id="IPR011009">
    <property type="entry name" value="Kinase-like_dom_sf"/>
</dbReference>
<keyword evidence="6" id="KW-0418">Kinase</keyword>
<dbReference type="Pfam" id="PF03109">
    <property type="entry name" value="ABC1"/>
    <property type="match status" value="1"/>
</dbReference>
<keyword evidence="3" id="KW-0547">Nucleotide-binding</keyword>
<dbReference type="EC" id="2.7.-.-" evidence="6"/>